<dbReference type="AlphaFoldDB" id="A0A168KJD4"/>
<sequence length="92" mass="10400">MKSKLIIIQGFYLLTLLPWFLIWGLSFMVFDNGISVWGISIMTIVSLYPIAVVICSILSWLLKEKVKPLNTFLISAIPLLWVISLVAVIIGY</sequence>
<keyword evidence="3" id="KW-1185">Reference proteome</keyword>
<reference evidence="2 3" key="1">
    <citation type="submission" date="2016-03" db="EMBL/GenBank/DDBJ databases">
        <title>Draft genome sequence of Paenibacillus antarcticus CECT 5836.</title>
        <authorList>
            <person name="Shin S.-K."/>
            <person name="Yi H."/>
        </authorList>
    </citation>
    <scope>NUCLEOTIDE SEQUENCE [LARGE SCALE GENOMIC DNA]</scope>
    <source>
        <strain evidence="2 3">CECT 5836</strain>
    </source>
</reference>
<comment type="caution">
    <text evidence="2">The sequence shown here is derived from an EMBL/GenBank/DDBJ whole genome shotgun (WGS) entry which is preliminary data.</text>
</comment>
<keyword evidence="1" id="KW-1133">Transmembrane helix</keyword>
<feature type="transmembrane region" description="Helical" evidence="1">
    <location>
        <begin position="69"/>
        <end position="90"/>
    </location>
</feature>
<proteinExistence type="predicted"/>
<dbReference type="EMBL" id="LVJI01000041">
    <property type="protein sequence ID" value="OAB42099.1"/>
    <property type="molecule type" value="Genomic_DNA"/>
</dbReference>
<dbReference type="OrthoDB" id="2455375at2"/>
<accession>A0A168KJD4</accession>
<keyword evidence="1" id="KW-0472">Membrane</keyword>
<dbReference type="RefSeq" id="WP_068652404.1">
    <property type="nucleotide sequence ID" value="NZ_CP043611.1"/>
</dbReference>
<protein>
    <submittedName>
        <fullName evidence="2">Uncharacterized protein</fullName>
    </submittedName>
</protein>
<keyword evidence="1" id="KW-0812">Transmembrane</keyword>
<evidence type="ECO:0000313" key="2">
    <source>
        <dbReference type="EMBL" id="OAB42099.1"/>
    </source>
</evidence>
<dbReference type="Proteomes" id="UP000077355">
    <property type="component" value="Unassembled WGS sequence"/>
</dbReference>
<evidence type="ECO:0000313" key="3">
    <source>
        <dbReference type="Proteomes" id="UP000077355"/>
    </source>
</evidence>
<name>A0A168KJD4_9BACL</name>
<evidence type="ECO:0000256" key="1">
    <source>
        <dbReference type="SAM" id="Phobius"/>
    </source>
</evidence>
<gene>
    <name evidence="2" type="ORF">PBAT_20470</name>
</gene>
<organism evidence="2 3">
    <name type="scientific">Paenibacillus antarcticus</name>
    <dbReference type="NCBI Taxonomy" id="253703"/>
    <lineage>
        <taxon>Bacteria</taxon>
        <taxon>Bacillati</taxon>
        <taxon>Bacillota</taxon>
        <taxon>Bacilli</taxon>
        <taxon>Bacillales</taxon>
        <taxon>Paenibacillaceae</taxon>
        <taxon>Paenibacillus</taxon>
    </lineage>
</organism>
<feature type="transmembrane region" description="Helical" evidence="1">
    <location>
        <begin position="36"/>
        <end position="62"/>
    </location>
</feature>
<feature type="transmembrane region" description="Helical" evidence="1">
    <location>
        <begin position="12"/>
        <end position="30"/>
    </location>
</feature>